<evidence type="ECO:0000313" key="4">
    <source>
        <dbReference type="Proteomes" id="UP000019804"/>
    </source>
</evidence>
<organism evidence="3 4">
    <name type="scientific">Aspergillus ruber (strain CBS 135680)</name>
    <dbReference type="NCBI Taxonomy" id="1388766"/>
    <lineage>
        <taxon>Eukaryota</taxon>
        <taxon>Fungi</taxon>
        <taxon>Dikarya</taxon>
        <taxon>Ascomycota</taxon>
        <taxon>Pezizomycotina</taxon>
        <taxon>Eurotiomycetes</taxon>
        <taxon>Eurotiomycetidae</taxon>
        <taxon>Eurotiales</taxon>
        <taxon>Aspergillaceae</taxon>
        <taxon>Aspergillus</taxon>
        <taxon>Aspergillus subgen. Aspergillus</taxon>
    </lineage>
</organism>
<keyword evidence="1" id="KW-0812">Transmembrane</keyword>
<dbReference type="PANTHER" id="PTHR43735">
    <property type="entry name" value="APOPTOSIS-INDUCING FACTOR 1"/>
    <property type="match status" value="1"/>
</dbReference>
<dbReference type="RefSeq" id="XP_040642473.1">
    <property type="nucleotide sequence ID" value="XM_040787030.1"/>
</dbReference>
<accession>A0A017SR69</accession>
<dbReference type="SUPFAM" id="SSF51905">
    <property type="entry name" value="FAD/NAD(P)-binding domain"/>
    <property type="match status" value="1"/>
</dbReference>
<dbReference type="Proteomes" id="UP000019804">
    <property type="component" value="Unassembled WGS sequence"/>
</dbReference>
<dbReference type="OrthoDB" id="202203at2759"/>
<dbReference type="Gene3D" id="3.50.50.100">
    <property type="match status" value="1"/>
</dbReference>
<keyword evidence="1" id="KW-1133">Transmembrane helix</keyword>
<dbReference type="STRING" id="1388766.A0A017SR69"/>
<evidence type="ECO:0000313" key="3">
    <source>
        <dbReference type="EMBL" id="EYE98785.1"/>
    </source>
</evidence>
<dbReference type="GeneID" id="63702154"/>
<reference evidence="4" key="1">
    <citation type="journal article" date="2014" name="Nat. Commun.">
        <title>Genomic adaptations of the halophilic Dead Sea filamentous fungus Eurotium rubrum.</title>
        <authorList>
            <person name="Kis-Papo T."/>
            <person name="Weig A.R."/>
            <person name="Riley R."/>
            <person name="Persoh D."/>
            <person name="Salamov A."/>
            <person name="Sun H."/>
            <person name="Lipzen A."/>
            <person name="Wasser S.P."/>
            <person name="Rambold G."/>
            <person name="Grigoriev I.V."/>
            <person name="Nevo E."/>
        </authorList>
    </citation>
    <scope>NUCLEOTIDE SEQUENCE [LARGE SCALE GENOMIC DNA]</scope>
    <source>
        <strain evidence="4">CBS 135680</strain>
    </source>
</reference>
<proteinExistence type="predicted"/>
<keyword evidence="1" id="KW-0472">Membrane</keyword>
<dbReference type="PRINTS" id="PR00368">
    <property type="entry name" value="FADPNR"/>
</dbReference>
<dbReference type="AlphaFoldDB" id="A0A017SR69"/>
<dbReference type="GO" id="GO:0004174">
    <property type="term" value="F:electron-transferring-flavoprotein dehydrogenase activity"/>
    <property type="evidence" value="ECO:0007669"/>
    <property type="project" value="TreeGrafter"/>
</dbReference>
<keyword evidence="4" id="KW-1185">Reference proteome</keyword>
<dbReference type="GO" id="GO:0005737">
    <property type="term" value="C:cytoplasm"/>
    <property type="evidence" value="ECO:0007669"/>
    <property type="project" value="TreeGrafter"/>
</dbReference>
<sequence>MPSNEILAPFSRTFRVLIIGGSYGGLAAALTLADLARGKTARFSYNMDAKAPQAHLPIQITVVDERDGYYHLIGSPKALACEKFAPKAWTRFADIPALKAPNMEFVRGSVTSVDPERKVAQILGLQTQQTRYEQYDYLIAASGLRRVFPTVPQSLCRDDFLNEAKLHRKSIQDAQEGVVIVGGGAVGVEMATEIKELNPNQKVTLVHSRDRLLSAEPLPDDFKDRVCDVLRETGIEVILGQRVVDHKAIETSDERRTWHLTLANGTQLKAGHILSAISKCVPTSTYLPQDALDQEGYVQIHPTCQFKNNIPNAEHHFAIGDLASWPGIKRCGGAMLHGNYAATNAHQLMLSECIGSKPEFMSLQVSPPMIGLCLGKTAVTYTSIEGTRSGEDLMASMFGDDMGNTICWNWMRLSEPCQA</sequence>
<gene>
    <name evidence="3" type="ORF">EURHEDRAFT_527848</name>
</gene>
<feature type="transmembrane region" description="Helical" evidence="1">
    <location>
        <begin position="12"/>
        <end position="33"/>
    </location>
</feature>
<dbReference type="Pfam" id="PF07992">
    <property type="entry name" value="Pyr_redox_2"/>
    <property type="match status" value="1"/>
</dbReference>
<dbReference type="InterPro" id="IPR036188">
    <property type="entry name" value="FAD/NAD-bd_sf"/>
</dbReference>
<dbReference type="PRINTS" id="PR00411">
    <property type="entry name" value="PNDRDTASEI"/>
</dbReference>
<evidence type="ECO:0000259" key="2">
    <source>
        <dbReference type="Pfam" id="PF07992"/>
    </source>
</evidence>
<evidence type="ECO:0000256" key="1">
    <source>
        <dbReference type="SAM" id="Phobius"/>
    </source>
</evidence>
<name>A0A017SR69_ASPRC</name>
<dbReference type="PANTHER" id="PTHR43735:SF24">
    <property type="entry name" value="NUCLEOTIDE-DISULPHIDE OXIDOREDUCTASE AMID-LIKE, PUTATIVE (AFU_ORTHOLOGUE AFUA_1G17180)-RELATED"/>
    <property type="match status" value="1"/>
</dbReference>
<feature type="domain" description="FAD/NAD(P)-binding" evidence="2">
    <location>
        <begin position="14"/>
        <end position="334"/>
    </location>
</feature>
<dbReference type="HOGENOM" id="CLU_029131_0_0_1"/>
<dbReference type="GO" id="GO:0050660">
    <property type="term" value="F:flavin adenine dinucleotide binding"/>
    <property type="evidence" value="ECO:0007669"/>
    <property type="project" value="TreeGrafter"/>
</dbReference>
<dbReference type="EMBL" id="KK088412">
    <property type="protein sequence ID" value="EYE98785.1"/>
    <property type="molecule type" value="Genomic_DNA"/>
</dbReference>
<protein>
    <submittedName>
        <fullName evidence="3">Putative apoptosis inducing factor</fullName>
    </submittedName>
</protein>
<dbReference type="InterPro" id="IPR023753">
    <property type="entry name" value="FAD/NAD-binding_dom"/>
</dbReference>